<organism evidence="2 3">
    <name type="scientific">Flavobacterium nakdongensis</name>
    <dbReference type="NCBI Taxonomy" id="3073563"/>
    <lineage>
        <taxon>Bacteria</taxon>
        <taxon>Pseudomonadati</taxon>
        <taxon>Bacteroidota</taxon>
        <taxon>Flavobacteriia</taxon>
        <taxon>Flavobacteriales</taxon>
        <taxon>Flavobacteriaceae</taxon>
        <taxon>Flavobacterium</taxon>
    </lineage>
</organism>
<sequence length="897" mass="93340">MKKVFILVLFFNFILAYAQDKVVSKNGKEIEVNKDASTTSKGVVKLAGDLGGTADLPTVPGLTTKQDVLTLTTTGTGAATLTGSTLNIPTPSQGSPFTLQGTTTDAGTDKTSVIDRSGSIEVKSGYLKAIGNGNTFTIDPTDATGPRLKLGPVAVPNGYFELGSYNSINNFDTKTRDFNLMSTAKNNAFYLKNDTGFIGIGIGNPLSLFSNAASTTNFVSSNNSTQSTTGISWLTNTTGYNTSLYNSNNVVGSNGLQIKVANTSNQTIALEVGQNTTLSGTSIPLFNVLGNGNVGIGTNTPATKLEITSGISGTSGLRFTNLTSAATPSSNSNFLSLDASGNVIYATSGTTLPLITANGINSATTEVRDYNVWANRGNGFYITDSAGAIGNAIPNNGAWFALSQVANGSNYFGQTSLNDQGFWFRGGPTSTIVSNTWFRTLSLNANSRFVAQWDNTTNNTVTLNNRDNGPLAFATNDLERMRILANGNIGIGTTTPSAQLEVATNNALSTIIRRGGTADLTPANLVLQKTMGADAATHGAVTNGNFVGRILFSASNGTTYPTNGTDIVGYTAGLQSATNNGGGILFRTVPQNSIAPSIERMRIEHNGNVGIGTPNPTTNLDIVGGMSLRNVVGATGSNYGIEFNTNSNSPRIDWIYNGSYTGSFAGDSDFFFRLQNSKQGSGGFRFMTNPSGTALERLTILNNGNIGIGNTAPSQKMNIVGINNQPATTGTASNAILRIEGSTNHVLDFGTYANSPFGSYVQSVDKSNLATGLPLTLNPVAGNVGIGTSNPTSKLEVNGAATNTTAFNAAAGTSIDFSKSNLAYTTASAGAFTLTNLKDGGTYTLAVQGATSGTSSFTATGFTFKSPNNSATIASKHTLYTFIVMGTTVYYYMTTGL</sequence>
<accession>A0ABY9RAS8</accession>
<feature type="chain" id="PRO_5046290580" evidence="1">
    <location>
        <begin position="19"/>
        <end position="897"/>
    </location>
</feature>
<name>A0ABY9RAS8_9FLAO</name>
<dbReference type="RefSeq" id="WP_309532655.1">
    <property type="nucleotide sequence ID" value="NZ_CP133721.1"/>
</dbReference>
<evidence type="ECO:0000313" key="3">
    <source>
        <dbReference type="Proteomes" id="UP001180481"/>
    </source>
</evidence>
<proteinExistence type="predicted"/>
<reference evidence="2" key="1">
    <citation type="submission" date="2023-09" db="EMBL/GenBank/DDBJ databases">
        <title>Flavobacterium sp. 20NA77.7 isolated from freshwater.</title>
        <authorList>
            <person name="Le V."/>
            <person name="Ko S.-R."/>
            <person name="Ahn C.-Y."/>
            <person name="Oh H.-M."/>
        </authorList>
    </citation>
    <scope>NUCLEOTIDE SEQUENCE</scope>
    <source>
        <strain evidence="2">20NA77.7</strain>
    </source>
</reference>
<protein>
    <submittedName>
        <fullName evidence="2">Uncharacterized protein</fullName>
    </submittedName>
</protein>
<evidence type="ECO:0000256" key="1">
    <source>
        <dbReference type="SAM" id="SignalP"/>
    </source>
</evidence>
<dbReference type="EMBL" id="CP133721">
    <property type="protein sequence ID" value="WMW78347.1"/>
    <property type="molecule type" value="Genomic_DNA"/>
</dbReference>
<feature type="signal peptide" evidence="1">
    <location>
        <begin position="1"/>
        <end position="18"/>
    </location>
</feature>
<keyword evidence="3" id="KW-1185">Reference proteome</keyword>
<evidence type="ECO:0000313" key="2">
    <source>
        <dbReference type="EMBL" id="WMW78347.1"/>
    </source>
</evidence>
<dbReference type="Proteomes" id="UP001180481">
    <property type="component" value="Chromosome"/>
</dbReference>
<keyword evidence="1" id="KW-0732">Signal</keyword>
<gene>
    <name evidence="2" type="ORF">RF683_02575</name>
</gene>